<dbReference type="Proteomes" id="UP001602013">
    <property type="component" value="Unassembled WGS sequence"/>
</dbReference>
<feature type="chain" id="PRO_5046401894" evidence="3">
    <location>
        <begin position="21"/>
        <end position="353"/>
    </location>
</feature>
<keyword evidence="2" id="KW-0175">Coiled coil</keyword>
<dbReference type="Gene3D" id="1.10.101.10">
    <property type="entry name" value="PGBD-like superfamily/PGBD"/>
    <property type="match status" value="1"/>
</dbReference>
<evidence type="ECO:0000256" key="1">
    <source>
        <dbReference type="ARBA" id="ARBA00004196"/>
    </source>
</evidence>
<protein>
    <submittedName>
        <fullName evidence="5">Efflux RND transporter periplasmic adaptor subunit</fullName>
    </submittedName>
</protein>
<evidence type="ECO:0000256" key="3">
    <source>
        <dbReference type="SAM" id="SignalP"/>
    </source>
</evidence>
<dbReference type="InterPro" id="IPR036365">
    <property type="entry name" value="PGBD-like_sf"/>
</dbReference>
<keyword evidence="3" id="KW-0732">Signal</keyword>
<dbReference type="SUPFAM" id="SSF47090">
    <property type="entry name" value="PGBD-like"/>
    <property type="match status" value="1"/>
</dbReference>
<evidence type="ECO:0000259" key="4">
    <source>
        <dbReference type="Pfam" id="PF01471"/>
    </source>
</evidence>
<gene>
    <name evidence="5" type="ORF">ACFYXI_34000</name>
</gene>
<keyword evidence="6" id="KW-1185">Reference proteome</keyword>
<dbReference type="Pfam" id="PF01471">
    <property type="entry name" value="PG_binding_1"/>
    <property type="match status" value="1"/>
</dbReference>
<reference evidence="5 6" key="1">
    <citation type="submission" date="2024-10" db="EMBL/GenBank/DDBJ databases">
        <title>The Natural Products Discovery Center: Release of the First 8490 Sequenced Strains for Exploring Actinobacteria Biosynthetic Diversity.</title>
        <authorList>
            <person name="Kalkreuter E."/>
            <person name="Kautsar S.A."/>
            <person name="Yang D."/>
            <person name="Bader C.D."/>
            <person name="Teijaro C.N."/>
            <person name="Fluegel L."/>
            <person name="Davis C.M."/>
            <person name="Simpson J.R."/>
            <person name="Lauterbach L."/>
            <person name="Steele A.D."/>
            <person name="Gui C."/>
            <person name="Meng S."/>
            <person name="Li G."/>
            <person name="Viehrig K."/>
            <person name="Ye F."/>
            <person name="Su P."/>
            <person name="Kiefer A.F."/>
            <person name="Nichols A."/>
            <person name="Cepeda A.J."/>
            <person name="Yan W."/>
            <person name="Fan B."/>
            <person name="Jiang Y."/>
            <person name="Adhikari A."/>
            <person name="Zheng C.-J."/>
            <person name="Schuster L."/>
            <person name="Cowan T.M."/>
            <person name="Smanski M.J."/>
            <person name="Chevrette M.G."/>
            <person name="De Carvalho L.P.S."/>
            <person name="Shen B."/>
        </authorList>
    </citation>
    <scope>NUCLEOTIDE SEQUENCE [LARGE SCALE GENOMIC DNA]</scope>
    <source>
        <strain evidence="5 6">NPDC002173</strain>
    </source>
</reference>
<evidence type="ECO:0000313" key="5">
    <source>
        <dbReference type="EMBL" id="MFF3670613.1"/>
    </source>
</evidence>
<feature type="domain" description="Peptidoglycan binding-like" evidence="4">
    <location>
        <begin position="119"/>
        <end position="168"/>
    </location>
</feature>
<dbReference type="InterPro" id="IPR050465">
    <property type="entry name" value="UPF0194_transport"/>
</dbReference>
<evidence type="ECO:0000256" key="2">
    <source>
        <dbReference type="ARBA" id="ARBA00023054"/>
    </source>
</evidence>
<dbReference type="RefSeq" id="WP_387416833.1">
    <property type="nucleotide sequence ID" value="NZ_JBIASD010000033.1"/>
</dbReference>
<comment type="caution">
    <text evidence="5">The sequence shown here is derived from an EMBL/GenBank/DDBJ whole genome shotgun (WGS) entry which is preliminary data.</text>
</comment>
<dbReference type="InterPro" id="IPR002477">
    <property type="entry name" value="Peptidoglycan-bd-like"/>
</dbReference>
<name>A0ABW6T247_9ACTN</name>
<proteinExistence type="predicted"/>
<accession>A0ABW6T247</accession>
<feature type="signal peptide" evidence="3">
    <location>
        <begin position="1"/>
        <end position="20"/>
    </location>
</feature>
<comment type="subcellular location">
    <subcellularLocation>
        <location evidence="1">Cell envelope</location>
    </subcellularLocation>
</comment>
<dbReference type="EMBL" id="JBIASD010000033">
    <property type="protein sequence ID" value="MFF3670613.1"/>
    <property type="molecule type" value="Genomic_DNA"/>
</dbReference>
<dbReference type="PANTHER" id="PTHR32347">
    <property type="entry name" value="EFFLUX SYSTEM COMPONENT YKNX-RELATED"/>
    <property type="match status" value="1"/>
</dbReference>
<sequence length="353" mass="36819">MRKALTAVVGLLALAAGTTAALLVSGDTEAAAPPAPSTTATAAITRQDLVDTKTVDGALTYAGERQISTDAAGTVTSVAKEGSVVRRGRPLLKIDRKPLVLLYGNLPLYRPLRQGVDDGPDVEQLERNLKALGYGDDLTVDEHFSYATYLAVKAWQEDNGLPETGQVDVTQAVFLPSAVRVTDAKVSVGDRTAPGRPALTVSGLRRLVHVDLNTDDQALVKKGARVTVELPGGERIKGRVYAVGTVAKSSASANGQGDGNTTVDVDITLDKTPKTRLDQAPVEVELVSERHKNVLAVPVEALLALREGGFGVEIVENGAARLLAVKTGAFGGGMVEITGAGLTEGMRVGVPES</sequence>
<evidence type="ECO:0000313" key="6">
    <source>
        <dbReference type="Proteomes" id="UP001602013"/>
    </source>
</evidence>
<organism evidence="5 6">
    <name type="scientific">Microtetraspora malaysiensis</name>
    <dbReference type="NCBI Taxonomy" id="161358"/>
    <lineage>
        <taxon>Bacteria</taxon>
        <taxon>Bacillati</taxon>
        <taxon>Actinomycetota</taxon>
        <taxon>Actinomycetes</taxon>
        <taxon>Streptosporangiales</taxon>
        <taxon>Streptosporangiaceae</taxon>
        <taxon>Microtetraspora</taxon>
    </lineage>
</organism>
<dbReference type="InterPro" id="IPR036366">
    <property type="entry name" value="PGBDSf"/>
</dbReference>
<dbReference type="Gene3D" id="2.40.420.20">
    <property type="match status" value="1"/>
</dbReference>